<reference evidence="1" key="2">
    <citation type="submission" date="2024-10" db="UniProtKB">
        <authorList>
            <consortium name="EnsemblProtists"/>
        </authorList>
    </citation>
    <scope>IDENTIFICATION</scope>
</reference>
<dbReference type="AlphaFoldDB" id="A0A0D3J5K4"/>
<keyword evidence="2" id="KW-1185">Reference proteome</keyword>
<accession>A0A0D3J5K4</accession>
<evidence type="ECO:0000313" key="1">
    <source>
        <dbReference type="EnsemblProtists" id="EOD18789"/>
    </source>
</evidence>
<protein>
    <submittedName>
        <fullName evidence="1">Uncharacterized protein</fullName>
    </submittedName>
</protein>
<dbReference type="HOGENOM" id="CLU_856441_0_0_1"/>
<evidence type="ECO:0000313" key="2">
    <source>
        <dbReference type="Proteomes" id="UP000013827"/>
    </source>
</evidence>
<organism evidence="1 2">
    <name type="scientific">Emiliania huxleyi (strain CCMP1516)</name>
    <dbReference type="NCBI Taxonomy" id="280463"/>
    <lineage>
        <taxon>Eukaryota</taxon>
        <taxon>Haptista</taxon>
        <taxon>Haptophyta</taxon>
        <taxon>Prymnesiophyceae</taxon>
        <taxon>Isochrysidales</taxon>
        <taxon>Noelaerhabdaceae</taxon>
        <taxon>Emiliania</taxon>
    </lineage>
</organism>
<sequence>MANVVPPGVLVAPGATLAPAAEHLIYLGRVRPCRAIEYEDPATPHLAKLRIELPPQDQWAPGCKFKFHVPCACKKHTSKFLKQRPGPIAIVVWDTNVCPLLCCLDGRCAKCSLRRWYLAVDLAVAYKRCRARLLCWLERAQIRMHAYGPDGVARRRDQAAFEADFAALLLHDPPRRIVRRPAIAAASRPAPRSSLPNHATVNELARLLDLPPGAAGEPRFVVMQANAMLEIDPSGTLKEQAERALAVLAAAAMADFDAGLPLEDNASSSSSAVHMKLHAFKLLQSCWSAGVLPATEAALRLRGAGLADGTSLYVSLMSVSDFDGF</sequence>
<dbReference type="Proteomes" id="UP000013827">
    <property type="component" value="Unassembled WGS sequence"/>
</dbReference>
<name>A0A0D3J5K4_EMIH1</name>
<dbReference type="KEGG" id="ehx:EMIHUDRAFT_209369"/>
<proteinExistence type="predicted"/>
<dbReference type="RefSeq" id="XP_005771218.1">
    <property type="nucleotide sequence ID" value="XM_005771161.1"/>
</dbReference>
<dbReference type="GeneID" id="17264336"/>
<dbReference type="PaxDb" id="2903-EOD18789"/>
<dbReference type="EnsemblProtists" id="EOD18789">
    <property type="protein sequence ID" value="EOD18789"/>
    <property type="gene ID" value="EMIHUDRAFT_209369"/>
</dbReference>
<reference evidence="2" key="1">
    <citation type="journal article" date="2013" name="Nature">
        <title>Pan genome of the phytoplankton Emiliania underpins its global distribution.</title>
        <authorList>
            <person name="Read B.A."/>
            <person name="Kegel J."/>
            <person name="Klute M.J."/>
            <person name="Kuo A."/>
            <person name="Lefebvre S.C."/>
            <person name="Maumus F."/>
            <person name="Mayer C."/>
            <person name="Miller J."/>
            <person name="Monier A."/>
            <person name="Salamov A."/>
            <person name="Young J."/>
            <person name="Aguilar M."/>
            <person name="Claverie J.M."/>
            <person name="Frickenhaus S."/>
            <person name="Gonzalez K."/>
            <person name="Herman E.K."/>
            <person name="Lin Y.C."/>
            <person name="Napier J."/>
            <person name="Ogata H."/>
            <person name="Sarno A.F."/>
            <person name="Shmutz J."/>
            <person name="Schroeder D."/>
            <person name="de Vargas C."/>
            <person name="Verret F."/>
            <person name="von Dassow P."/>
            <person name="Valentin K."/>
            <person name="Van de Peer Y."/>
            <person name="Wheeler G."/>
            <person name="Dacks J.B."/>
            <person name="Delwiche C.F."/>
            <person name="Dyhrman S.T."/>
            <person name="Glockner G."/>
            <person name="John U."/>
            <person name="Richards T."/>
            <person name="Worden A.Z."/>
            <person name="Zhang X."/>
            <person name="Grigoriev I.V."/>
            <person name="Allen A.E."/>
            <person name="Bidle K."/>
            <person name="Borodovsky M."/>
            <person name="Bowler C."/>
            <person name="Brownlee C."/>
            <person name="Cock J.M."/>
            <person name="Elias M."/>
            <person name="Gladyshev V.N."/>
            <person name="Groth M."/>
            <person name="Guda C."/>
            <person name="Hadaegh A."/>
            <person name="Iglesias-Rodriguez M.D."/>
            <person name="Jenkins J."/>
            <person name="Jones B.M."/>
            <person name="Lawson T."/>
            <person name="Leese F."/>
            <person name="Lindquist E."/>
            <person name="Lobanov A."/>
            <person name="Lomsadze A."/>
            <person name="Malik S.B."/>
            <person name="Marsh M.E."/>
            <person name="Mackinder L."/>
            <person name="Mock T."/>
            <person name="Mueller-Roeber B."/>
            <person name="Pagarete A."/>
            <person name="Parker M."/>
            <person name="Probert I."/>
            <person name="Quesneville H."/>
            <person name="Raines C."/>
            <person name="Rensing S.A."/>
            <person name="Riano-Pachon D.M."/>
            <person name="Richier S."/>
            <person name="Rokitta S."/>
            <person name="Shiraiwa Y."/>
            <person name="Soanes D.M."/>
            <person name="van der Giezen M."/>
            <person name="Wahlund T.M."/>
            <person name="Williams B."/>
            <person name="Wilson W."/>
            <person name="Wolfe G."/>
            <person name="Wurch L.L."/>
        </authorList>
    </citation>
    <scope>NUCLEOTIDE SEQUENCE</scope>
</reference>